<accession>A0A809RCF6</accession>
<dbReference type="SUPFAM" id="SSF54849">
    <property type="entry name" value="GroEL-intermediate domain like"/>
    <property type="match status" value="1"/>
</dbReference>
<evidence type="ECO:0000313" key="6">
    <source>
        <dbReference type="EMBL" id="BBO24328.1"/>
    </source>
</evidence>
<dbReference type="Gene3D" id="3.50.7.10">
    <property type="entry name" value="GroEL"/>
    <property type="match status" value="1"/>
</dbReference>
<dbReference type="NCBIfam" id="NF000592">
    <property type="entry name" value="PRK00013.1"/>
    <property type="match status" value="1"/>
</dbReference>
<keyword evidence="3" id="KW-0963">Cytoplasm</keyword>
<dbReference type="InterPro" id="IPR027413">
    <property type="entry name" value="GROEL-like_equatorial_sf"/>
</dbReference>
<dbReference type="HAMAP" id="MF_00600">
    <property type="entry name" value="CH60"/>
    <property type="match status" value="1"/>
</dbReference>
<proteinExistence type="inferred from homology"/>
<comment type="subunit">
    <text evidence="3 5">Forms a cylinder of 14 subunits composed of two heptameric rings stacked back-to-back. Interacts with the co-chaperonin GroES.</text>
</comment>
<sequence length="531" mass="56640">MASKNLKYSDDARRALEVGVDKLANAVKVTLGPRGRNVVLEKKFGSPSVINDGVTIAKEIEVEDRFENMGAQLIREVASKTNDLAGDGTTTATVLAQAIFKEGIRNVAAGSNATLIRKGLDQATDAIVAALEKMSKPIKGREASLQVATVSAKDAEIGALVADVLEKVGKDGVVTVEESKGLETSFELVEGMQFDKGYLSPYFVTDAHRMETVFENPLLLFYEKKISSVQDIVPTLEKVLRQQRPFVIIAEDVEAECLATLVLNRLRANLPVAAVKAPGFGDRRKAMLEDMAILTGGQAVTEDLGIKLENLPMESLGSAARIVITKDNTTLIDGKGAKEAIDGRIRQIERAIENTDSKYDKEKLQERLAKLRGGVAVVKVGAPTETALKERKARVEDAIAATRAALDEGIVPGGGAALIQCSSALEGLKLEGDEAIGIRIIQKALEAPARTIAENAGYEGSVVVEKVKSGKSGFGFNAAKLEYEDLLKAGVVDPTKVVRLALQNAASIAGLLLMTEAAIAEAPEKEDEGHD</sequence>
<evidence type="ECO:0000313" key="7">
    <source>
        <dbReference type="Proteomes" id="UP000662873"/>
    </source>
</evidence>
<keyword evidence="3" id="KW-0547">Nucleotide-binding</keyword>
<dbReference type="PANTHER" id="PTHR45633">
    <property type="entry name" value="60 KDA HEAT SHOCK PROTEIN, MITOCHONDRIAL"/>
    <property type="match status" value="1"/>
</dbReference>
<evidence type="ECO:0000256" key="4">
    <source>
        <dbReference type="RuleBase" id="RU000418"/>
    </source>
</evidence>
<keyword evidence="3" id="KW-0413">Isomerase</keyword>
<dbReference type="GO" id="GO:0005737">
    <property type="term" value="C:cytoplasm"/>
    <property type="evidence" value="ECO:0007669"/>
    <property type="project" value="UniProtKB-SubCell"/>
</dbReference>
<gene>
    <name evidence="3" type="primary">groEL</name>
    <name evidence="3" type="synonym">groL</name>
    <name evidence="6" type="ORF">NPRO_19230</name>
</gene>
<reference evidence="6" key="1">
    <citation type="journal article" name="DNA Res.">
        <title>The physiological potential of anammox bacteria as revealed by their core genome structure.</title>
        <authorList>
            <person name="Okubo T."/>
            <person name="Toyoda A."/>
            <person name="Fukuhara K."/>
            <person name="Uchiyama I."/>
            <person name="Harigaya Y."/>
            <person name="Kuroiwa M."/>
            <person name="Suzuki T."/>
            <person name="Murakami Y."/>
            <person name="Suwa Y."/>
            <person name="Takami H."/>
        </authorList>
    </citation>
    <scope>NUCLEOTIDE SEQUENCE</scope>
    <source>
        <strain evidence="6">317325-2</strain>
    </source>
</reference>
<dbReference type="CDD" id="cd03344">
    <property type="entry name" value="GroEL"/>
    <property type="match status" value="1"/>
</dbReference>
<dbReference type="InterPro" id="IPR027409">
    <property type="entry name" value="GroEL-like_apical_dom_sf"/>
</dbReference>
<keyword evidence="2 3" id="KW-0143">Chaperone</keyword>
<dbReference type="InterPro" id="IPR002423">
    <property type="entry name" value="Cpn60/GroEL/TCP-1"/>
</dbReference>
<organism evidence="6 7">
    <name type="scientific">Candidatus Nitrosymbiomonas proteolyticus</name>
    <dbReference type="NCBI Taxonomy" id="2608984"/>
    <lineage>
        <taxon>Bacteria</taxon>
        <taxon>Bacillati</taxon>
        <taxon>Armatimonadota</taxon>
        <taxon>Armatimonadota incertae sedis</taxon>
        <taxon>Candidatus Nitrosymbiomonas</taxon>
    </lineage>
</organism>
<dbReference type="FunFam" id="3.50.7.10:FF:000001">
    <property type="entry name" value="60 kDa chaperonin"/>
    <property type="match status" value="1"/>
</dbReference>
<dbReference type="InterPro" id="IPR001844">
    <property type="entry name" value="Cpn60/GroEL"/>
</dbReference>
<dbReference type="Gene3D" id="1.10.560.10">
    <property type="entry name" value="GroEL-like equatorial domain"/>
    <property type="match status" value="1"/>
</dbReference>
<dbReference type="Proteomes" id="UP000662873">
    <property type="component" value="Chromosome"/>
</dbReference>
<feature type="binding site" evidence="3">
    <location>
        <position position="493"/>
    </location>
    <ligand>
        <name>ATP</name>
        <dbReference type="ChEBI" id="CHEBI:30616"/>
    </ligand>
</feature>
<dbReference type="GO" id="GO:0140662">
    <property type="term" value="F:ATP-dependent protein folding chaperone"/>
    <property type="evidence" value="ECO:0007669"/>
    <property type="project" value="InterPro"/>
</dbReference>
<dbReference type="Gene3D" id="3.30.260.10">
    <property type="entry name" value="TCP-1-like chaperonin intermediate domain"/>
    <property type="match status" value="1"/>
</dbReference>
<dbReference type="SUPFAM" id="SSF52029">
    <property type="entry name" value="GroEL apical domain-like"/>
    <property type="match status" value="1"/>
</dbReference>
<dbReference type="NCBIfam" id="NF009489">
    <property type="entry name" value="PRK12851.1"/>
    <property type="match status" value="1"/>
</dbReference>
<dbReference type="SUPFAM" id="SSF48592">
    <property type="entry name" value="GroEL equatorial domain-like"/>
    <property type="match status" value="1"/>
</dbReference>
<feature type="binding site" evidence="3">
    <location>
        <begin position="87"/>
        <end position="91"/>
    </location>
    <ligand>
        <name>ATP</name>
        <dbReference type="ChEBI" id="CHEBI:30616"/>
    </ligand>
</feature>
<dbReference type="Pfam" id="PF00118">
    <property type="entry name" value="Cpn60_TCP1"/>
    <property type="match status" value="1"/>
</dbReference>
<comment type="similarity">
    <text evidence="1 3 4">Belongs to the chaperonin (HSP60) family.</text>
</comment>
<dbReference type="InterPro" id="IPR027410">
    <property type="entry name" value="TCP-1-like_intermed_sf"/>
</dbReference>
<feature type="binding site" evidence="3">
    <location>
        <begin position="30"/>
        <end position="33"/>
    </location>
    <ligand>
        <name>ATP</name>
        <dbReference type="ChEBI" id="CHEBI:30616"/>
    </ligand>
</feature>
<dbReference type="GO" id="GO:0016853">
    <property type="term" value="F:isomerase activity"/>
    <property type="evidence" value="ECO:0007669"/>
    <property type="project" value="UniProtKB-KW"/>
</dbReference>
<dbReference type="EMBL" id="AP021858">
    <property type="protein sequence ID" value="BBO24328.1"/>
    <property type="molecule type" value="Genomic_DNA"/>
</dbReference>
<evidence type="ECO:0000256" key="2">
    <source>
        <dbReference type="ARBA" id="ARBA00023186"/>
    </source>
</evidence>
<dbReference type="GO" id="GO:0005524">
    <property type="term" value="F:ATP binding"/>
    <property type="evidence" value="ECO:0007669"/>
    <property type="project" value="UniProtKB-UniRule"/>
</dbReference>
<comment type="function">
    <text evidence="3 5">Together with its co-chaperonin GroES, plays an essential role in assisting protein folding. The GroEL-GroES system forms a nano-cage that allows encapsulation of the non-native substrate proteins and provides a physical environment optimized to promote and accelerate protein folding.</text>
</comment>
<feature type="binding site" evidence="3">
    <location>
        <position position="414"/>
    </location>
    <ligand>
        <name>ATP</name>
        <dbReference type="ChEBI" id="CHEBI:30616"/>
    </ligand>
</feature>
<evidence type="ECO:0000256" key="1">
    <source>
        <dbReference type="ARBA" id="ARBA00006607"/>
    </source>
</evidence>
<dbReference type="GO" id="GO:0051082">
    <property type="term" value="F:unfolded protein binding"/>
    <property type="evidence" value="ECO:0007669"/>
    <property type="project" value="UniProtKB-UniRule"/>
</dbReference>
<dbReference type="NCBIfam" id="TIGR02348">
    <property type="entry name" value="GroEL"/>
    <property type="match status" value="1"/>
</dbReference>
<dbReference type="GO" id="GO:0042026">
    <property type="term" value="P:protein refolding"/>
    <property type="evidence" value="ECO:0007669"/>
    <property type="project" value="UniProtKB-UniRule"/>
</dbReference>
<dbReference type="PRINTS" id="PR00298">
    <property type="entry name" value="CHAPERONIN60"/>
</dbReference>
<evidence type="ECO:0000256" key="3">
    <source>
        <dbReference type="HAMAP-Rule" id="MF_00600"/>
    </source>
</evidence>
<comment type="caution">
    <text evidence="3">Lacks conserved residue(s) required for the propagation of feature annotation.</text>
</comment>
<dbReference type="EC" id="5.6.1.7" evidence="3"/>
<keyword evidence="3" id="KW-0067">ATP-binding</keyword>
<protein>
    <recommendedName>
        <fullName evidence="3">Chaperonin GroEL</fullName>
        <ecNumber evidence="3">5.6.1.7</ecNumber>
    </recommendedName>
    <alternativeName>
        <fullName evidence="3">60 kDa chaperonin</fullName>
    </alternativeName>
    <alternativeName>
        <fullName evidence="3">Chaperonin-60</fullName>
        <shortName evidence="3">Cpn60</shortName>
    </alternativeName>
</protein>
<evidence type="ECO:0000256" key="5">
    <source>
        <dbReference type="RuleBase" id="RU000419"/>
    </source>
</evidence>
<feature type="binding site" evidence="3">
    <location>
        <begin position="477"/>
        <end position="479"/>
    </location>
    <ligand>
        <name>ATP</name>
        <dbReference type="ChEBI" id="CHEBI:30616"/>
    </ligand>
</feature>
<dbReference type="AlphaFoldDB" id="A0A809RCF6"/>
<comment type="subcellular location">
    <subcellularLocation>
        <location evidence="3">Cytoplasm</location>
    </subcellularLocation>
</comment>
<dbReference type="NCBIfam" id="NF009488">
    <property type="entry name" value="PRK12850.1"/>
    <property type="match status" value="1"/>
</dbReference>
<dbReference type="KEGG" id="npy:NPRO_19230"/>
<dbReference type="NCBIfam" id="NF009487">
    <property type="entry name" value="PRK12849.1"/>
    <property type="match status" value="1"/>
</dbReference>
<name>A0A809RCF6_9BACT</name>